<evidence type="ECO:0000256" key="3">
    <source>
        <dbReference type="RuleBase" id="RU363013"/>
    </source>
</evidence>
<keyword evidence="2 3" id="KW-0413">Isomerase</keyword>
<dbReference type="GO" id="GO:0006094">
    <property type="term" value="P:gluconeogenesis"/>
    <property type="evidence" value="ECO:0007669"/>
    <property type="project" value="UniProtKB-UniPathway"/>
</dbReference>
<dbReference type="SUPFAM" id="SSF51351">
    <property type="entry name" value="Triosephosphate isomerase (TIM)"/>
    <property type="match status" value="1"/>
</dbReference>
<evidence type="ECO:0000256" key="1">
    <source>
        <dbReference type="ARBA" id="ARBA00007422"/>
    </source>
</evidence>
<gene>
    <name evidence="4" type="ORF">A3A78_04690</name>
</gene>
<comment type="subcellular location">
    <subcellularLocation>
        <location evidence="3">Cytoplasm</location>
    </subcellularLocation>
</comment>
<organism evidence="4 5">
    <name type="scientific">candidate division WWE3 bacterium RIFCSPLOWO2_01_FULL_41_18</name>
    <dbReference type="NCBI Taxonomy" id="1802625"/>
    <lineage>
        <taxon>Bacteria</taxon>
        <taxon>Katanobacteria</taxon>
    </lineage>
</organism>
<dbReference type="InterPro" id="IPR035990">
    <property type="entry name" value="TIM_sf"/>
</dbReference>
<protein>
    <recommendedName>
        <fullName evidence="3">Triosephosphate isomerase</fullName>
        <ecNumber evidence="3">5.3.1.1</ecNumber>
    </recommendedName>
</protein>
<reference evidence="4 5" key="1">
    <citation type="journal article" date="2016" name="Nat. Commun.">
        <title>Thousands of microbial genomes shed light on interconnected biogeochemical processes in an aquifer system.</title>
        <authorList>
            <person name="Anantharaman K."/>
            <person name="Brown C.T."/>
            <person name="Hug L.A."/>
            <person name="Sharon I."/>
            <person name="Castelle C.J."/>
            <person name="Probst A.J."/>
            <person name="Thomas B.C."/>
            <person name="Singh A."/>
            <person name="Wilkins M.J."/>
            <person name="Karaoz U."/>
            <person name="Brodie E.L."/>
            <person name="Williams K.H."/>
            <person name="Hubbard S.S."/>
            <person name="Banfield J.F."/>
        </authorList>
    </citation>
    <scope>NUCLEOTIDE SEQUENCE [LARGE SCALE GENOMIC DNA]</scope>
</reference>
<dbReference type="InterPro" id="IPR000652">
    <property type="entry name" value="Triosephosphate_isomerase"/>
</dbReference>
<dbReference type="AlphaFoldDB" id="A0A1F4VDL9"/>
<name>A0A1F4VDL9_UNCKA</name>
<comment type="pathway">
    <text evidence="3">Carbohydrate degradation; glycolysis; D-glyceraldehyde 3-phosphate from glycerone phosphate: step 1/1.</text>
</comment>
<dbReference type="GO" id="GO:0019563">
    <property type="term" value="P:glycerol catabolic process"/>
    <property type="evidence" value="ECO:0007669"/>
    <property type="project" value="TreeGrafter"/>
</dbReference>
<dbReference type="GO" id="GO:0006096">
    <property type="term" value="P:glycolytic process"/>
    <property type="evidence" value="ECO:0007669"/>
    <property type="project" value="UniProtKB-UniPathway"/>
</dbReference>
<dbReference type="Proteomes" id="UP000176504">
    <property type="component" value="Unassembled WGS sequence"/>
</dbReference>
<keyword evidence="3" id="KW-0324">Glycolysis</keyword>
<evidence type="ECO:0000313" key="4">
    <source>
        <dbReference type="EMBL" id="OGC55244.1"/>
    </source>
</evidence>
<dbReference type="UniPathway" id="UPA00138"/>
<comment type="similarity">
    <text evidence="1 3">Belongs to the triosephosphate isomerase family.</text>
</comment>
<dbReference type="UniPathway" id="UPA00109">
    <property type="reaction ID" value="UER00189"/>
</dbReference>
<dbReference type="PANTHER" id="PTHR21139">
    <property type="entry name" value="TRIOSEPHOSPHATE ISOMERASE"/>
    <property type="match status" value="1"/>
</dbReference>
<evidence type="ECO:0000313" key="5">
    <source>
        <dbReference type="Proteomes" id="UP000176504"/>
    </source>
</evidence>
<dbReference type="GO" id="GO:0004807">
    <property type="term" value="F:triose-phosphate isomerase activity"/>
    <property type="evidence" value="ECO:0007669"/>
    <property type="project" value="UniProtKB-EC"/>
</dbReference>
<sequence length="224" mass="25036">MKKLLIANWKQNKNLSEIKSWFDSFAGKYKANDNVNVAISPSLAYLSDVFNLIEKYGLSNVFVSAQDVSEFPGGAHTGEVSAFQVKDFCRYSIVGHSERRESFDKVLLKVENCLSLGVMPILCLRSPRDFRKDFDERIVLVWEDPLNISGESYKETPPDAVAEAISKIREVIGSRDLLYGGSVNEKNIDQLLDKDFGLTGFLVGQASLSPDSFVFLHNSIVKSL</sequence>
<comment type="caution">
    <text evidence="4">The sequence shown here is derived from an EMBL/GenBank/DDBJ whole genome shotgun (WGS) entry which is preliminary data.</text>
</comment>
<accession>A0A1F4VDL9</accession>
<comment type="catalytic activity">
    <reaction evidence="3">
        <text>D-glyceraldehyde 3-phosphate = dihydroxyacetone phosphate</text>
        <dbReference type="Rhea" id="RHEA:18585"/>
        <dbReference type="ChEBI" id="CHEBI:57642"/>
        <dbReference type="ChEBI" id="CHEBI:59776"/>
        <dbReference type="EC" id="5.3.1.1"/>
    </reaction>
</comment>
<keyword evidence="3" id="KW-0312">Gluconeogenesis</keyword>
<dbReference type="EC" id="5.3.1.1" evidence="3"/>
<comment type="subunit">
    <text evidence="3">Homodimer.</text>
</comment>
<keyword evidence="3" id="KW-0963">Cytoplasm</keyword>
<evidence type="ECO:0000256" key="2">
    <source>
        <dbReference type="ARBA" id="ARBA00023235"/>
    </source>
</evidence>
<dbReference type="InterPro" id="IPR013785">
    <property type="entry name" value="Aldolase_TIM"/>
</dbReference>
<dbReference type="Pfam" id="PF00121">
    <property type="entry name" value="TIM"/>
    <property type="match status" value="2"/>
</dbReference>
<dbReference type="PANTHER" id="PTHR21139:SF42">
    <property type="entry name" value="TRIOSEPHOSPHATE ISOMERASE"/>
    <property type="match status" value="1"/>
</dbReference>
<dbReference type="Gene3D" id="3.20.20.70">
    <property type="entry name" value="Aldolase class I"/>
    <property type="match status" value="1"/>
</dbReference>
<dbReference type="PROSITE" id="PS51440">
    <property type="entry name" value="TIM_2"/>
    <property type="match status" value="1"/>
</dbReference>
<comment type="pathway">
    <text evidence="3">Carbohydrate biosynthesis; gluconeogenesis.</text>
</comment>
<dbReference type="GO" id="GO:0005829">
    <property type="term" value="C:cytosol"/>
    <property type="evidence" value="ECO:0007669"/>
    <property type="project" value="TreeGrafter"/>
</dbReference>
<dbReference type="CDD" id="cd00311">
    <property type="entry name" value="TIM"/>
    <property type="match status" value="1"/>
</dbReference>
<dbReference type="GO" id="GO:0046166">
    <property type="term" value="P:glyceraldehyde-3-phosphate biosynthetic process"/>
    <property type="evidence" value="ECO:0007669"/>
    <property type="project" value="TreeGrafter"/>
</dbReference>
<dbReference type="EMBL" id="MEVI01000003">
    <property type="protein sequence ID" value="OGC55244.1"/>
    <property type="molecule type" value="Genomic_DNA"/>
</dbReference>
<proteinExistence type="inferred from homology"/>